<dbReference type="GO" id="GO:0000160">
    <property type="term" value="P:phosphorelay signal transduction system"/>
    <property type="evidence" value="ECO:0007669"/>
    <property type="project" value="InterPro"/>
</dbReference>
<dbReference type="CDD" id="cd17535">
    <property type="entry name" value="REC_NarL-like"/>
    <property type="match status" value="1"/>
</dbReference>
<protein>
    <submittedName>
        <fullName evidence="8">DNA-binding response regulator</fullName>
    </submittedName>
</protein>
<evidence type="ECO:0000256" key="4">
    <source>
        <dbReference type="ARBA" id="ARBA00023163"/>
    </source>
</evidence>
<dbReference type="InterPro" id="IPR011006">
    <property type="entry name" value="CheY-like_superfamily"/>
</dbReference>
<dbReference type="SUPFAM" id="SSF46894">
    <property type="entry name" value="C-terminal effector domain of the bipartite response regulators"/>
    <property type="match status" value="1"/>
</dbReference>
<gene>
    <name evidence="8" type="ORF">DP939_03750</name>
</gene>
<dbReference type="PRINTS" id="PR00038">
    <property type="entry name" value="HTHLUXR"/>
</dbReference>
<feature type="modified residue" description="4-aspartylphosphate" evidence="5">
    <location>
        <position position="54"/>
    </location>
</feature>
<dbReference type="CDD" id="cd06170">
    <property type="entry name" value="LuxR_C_like"/>
    <property type="match status" value="1"/>
</dbReference>
<evidence type="ECO:0000256" key="5">
    <source>
        <dbReference type="PROSITE-ProRule" id="PRU00169"/>
    </source>
</evidence>
<organism evidence="8 9">
    <name type="scientific">Spongiactinospora rosea</name>
    <dbReference type="NCBI Taxonomy" id="2248750"/>
    <lineage>
        <taxon>Bacteria</taxon>
        <taxon>Bacillati</taxon>
        <taxon>Actinomycetota</taxon>
        <taxon>Actinomycetes</taxon>
        <taxon>Streptosporangiales</taxon>
        <taxon>Streptosporangiaceae</taxon>
        <taxon>Spongiactinospora</taxon>
    </lineage>
</organism>
<dbReference type="InterPro" id="IPR000792">
    <property type="entry name" value="Tscrpt_reg_LuxR_C"/>
</dbReference>
<dbReference type="SMART" id="SM00448">
    <property type="entry name" value="REC"/>
    <property type="match status" value="1"/>
</dbReference>
<dbReference type="GO" id="GO:0006355">
    <property type="term" value="P:regulation of DNA-templated transcription"/>
    <property type="evidence" value="ECO:0007669"/>
    <property type="project" value="InterPro"/>
</dbReference>
<dbReference type="EMBL" id="QMEY01000001">
    <property type="protein sequence ID" value="RBQ21809.1"/>
    <property type="molecule type" value="Genomic_DNA"/>
</dbReference>
<keyword evidence="2" id="KW-0805">Transcription regulation</keyword>
<dbReference type="InterPro" id="IPR001789">
    <property type="entry name" value="Sig_transdc_resp-reg_receiver"/>
</dbReference>
<proteinExistence type="predicted"/>
<evidence type="ECO:0000313" key="9">
    <source>
        <dbReference type="Proteomes" id="UP000253303"/>
    </source>
</evidence>
<dbReference type="Gene3D" id="3.40.50.2300">
    <property type="match status" value="1"/>
</dbReference>
<dbReference type="SMART" id="SM00421">
    <property type="entry name" value="HTH_LUXR"/>
    <property type="match status" value="1"/>
</dbReference>
<dbReference type="PROSITE" id="PS50110">
    <property type="entry name" value="RESPONSE_REGULATORY"/>
    <property type="match status" value="1"/>
</dbReference>
<evidence type="ECO:0000259" key="6">
    <source>
        <dbReference type="PROSITE" id="PS50043"/>
    </source>
</evidence>
<keyword evidence="3 8" id="KW-0238">DNA-binding</keyword>
<dbReference type="PANTHER" id="PTHR43214">
    <property type="entry name" value="TWO-COMPONENT RESPONSE REGULATOR"/>
    <property type="match status" value="1"/>
</dbReference>
<dbReference type="PANTHER" id="PTHR43214:SF24">
    <property type="entry name" value="TRANSCRIPTIONAL REGULATORY PROTEIN NARL-RELATED"/>
    <property type="match status" value="1"/>
</dbReference>
<dbReference type="RefSeq" id="WP_113978853.1">
    <property type="nucleotide sequence ID" value="NZ_QMEY01000001.1"/>
</dbReference>
<comment type="caution">
    <text evidence="8">The sequence shown here is derived from an EMBL/GenBank/DDBJ whole genome shotgun (WGS) entry which is preliminary data.</text>
</comment>
<dbReference type="Pfam" id="PF00196">
    <property type="entry name" value="GerE"/>
    <property type="match status" value="1"/>
</dbReference>
<sequence>MIRVALADDEAVVRMGLRVLIEREADLELVGEAADGAAALDLLRRTRPDVLLLDIRMPGMDGVATLKAIATDPGLRDVRVIVVTTFEIDRYVFESLQAGAGGFILKERAPEELAHAVRVVAAGEALLSPSVTRRVIGMFGRHLADGIGPAVAGLDELTPREREMVAWVATGRSNEEIARELVLSRDTVRTHVSRAMVKLHARDRAQLVVFAMRAGLTIPG</sequence>
<dbReference type="InterPro" id="IPR016032">
    <property type="entry name" value="Sig_transdc_resp-reg_C-effctor"/>
</dbReference>
<dbReference type="AlphaFoldDB" id="A0A366M8D9"/>
<dbReference type="GO" id="GO:0003677">
    <property type="term" value="F:DNA binding"/>
    <property type="evidence" value="ECO:0007669"/>
    <property type="project" value="UniProtKB-KW"/>
</dbReference>
<evidence type="ECO:0000256" key="2">
    <source>
        <dbReference type="ARBA" id="ARBA00023015"/>
    </source>
</evidence>
<dbReference type="PROSITE" id="PS00622">
    <property type="entry name" value="HTH_LUXR_1"/>
    <property type="match status" value="1"/>
</dbReference>
<dbReference type="PROSITE" id="PS50043">
    <property type="entry name" value="HTH_LUXR_2"/>
    <property type="match status" value="1"/>
</dbReference>
<evidence type="ECO:0000256" key="1">
    <source>
        <dbReference type="ARBA" id="ARBA00022553"/>
    </source>
</evidence>
<feature type="domain" description="Response regulatory" evidence="7">
    <location>
        <begin position="3"/>
        <end position="121"/>
    </location>
</feature>
<keyword evidence="9" id="KW-1185">Reference proteome</keyword>
<evidence type="ECO:0000259" key="7">
    <source>
        <dbReference type="PROSITE" id="PS50110"/>
    </source>
</evidence>
<dbReference type="Pfam" id="PF00072">
    <property type="entry name" value="Response_reg"/>
    <property type="match status" value="1"/>
</dbReference>
<accession>A0A366M8D9</accession>
<evidence type="ECO:0000256" key="3">
    <source>
        <dbReference type="ARBA" id="ARBA00023125"/>
    </source>
</evidence>
<keyword evidence="1 5" id="KW-0597">Phosphoprotein</keyword>
<reference evidence="8 9" key="1">
    <citation type="submission" date="2018-06" db="EMBL/GenBank/DDBJ databases">
        <title>Sphaerisporangium craniellae sp. nov., isolated from a marine sponge in the South China Sea.</title>
        <authorList>
            <person name="Li L."/>
        </authorList>
    </citation>
    <scope>NUCLEOTIDE SEQUENCE [LARGE SCALE GENOMIC DNA]</scope>
    <source>
        <strain evidence="8 9">LHW63015</strain>
    </source>
</reference>
<evidence type="ECO:0000313" key="8">
    <source>
        <dbReference type="EMBL" id="RBQ21809.1"/>
    </source>
</evidence>
<dbReference type="Proteomes" id="UP000253303">
    <property type="component" value="Unassembled WGS sequence"/>
</dbReference>
<dbReference type="InterPro" id="IPR058245">
    <property type="entry name" value="NreC/VraR/RcsB-like_REC"/>
</dbReference>
<dbReference type="OrthoDB" id="3686176at2"/>
<dbReference type="InterPro" id="IPR039420">
    <property type="entry name" value="WalR-like"/>
</dbReference>
<feature type="domain" description="HTH luxR-type" evidence="6">
    <location>
        <begin position="150"/>
        <end position="215"/>
    </location>
</feature>
<keyword evidence="4" id="KW-0804">Transcription</keyword>
<name>A0A366M8D9_9ACTN</name>
<dbReference type="SUPFAM" id="SSF52172">
    <property type="entry name" value="CheY-like"/>
    <property type="match status" value="1"/>
</dbReference>